<feature type="compositionally biased region" description="Basic and acidic residues" evidence="1">
    <location>
        <begin position="513"/>
        <end position="523"/>
    </location>
</feature>
<feature type="region of interest" description="Disordered" evidence="1">
    <location>
        <begin position="689"/>
        <end position="729"/>
    </location>
</feature>
<evidence type="ECO:0008006" key="4">
    <source>
        <dbReference type="Google" id="ProtNLM"/>
    </source>
</evidence>
<dbReference type="PANTHER" id="PTHR39741:SF2">
    <property type="entry name" value="F-BOX DOMAIN-CONTAINING PROTEIN"/>
    <property type="match status" value="1"/>
</dbReference>
<feature type="region of interest" description="Disordered" evidence="1">
    <location>
        <begin position="411"/>
        <end position="432"/>
    </location>
</feature>
<proteinExistence type="predicted"/>
<dbReference type="Proteomes" id="UP001165090">
    <property type="component" value="Unassembled WGS sequence"/>
</dbReference>
<evidence type="ECO:0000256" key="1">
    <source>
        <dbReference type="SAM" id="MobiDB-lite"/>
    </source>
</evidence>
<dbReference type="PANTHER" id="PTHR39741">
    <property type="entry name" value="F-BOX DOMAIN CONTAINING PROTEIN, EXPRESSED"/>
    <property type="match status" value="1"/>
</dbReference>
<protein>
    <recommendedName>
        <fullName evidence="4">START domain-containing protein</fullName>
    </recommendedName>
</protein>
<keyword evidence="3" id="KW-1185">Reference proteome</keyword>
<comment type="caution">
    <text evidence="2">The sequence shown here is derived from an EMBL/GenBank/DDBJ whole genome shotgun (WGS) entry which is preliminary data.</text>
</comment>
<feature type="region of interest" description="Disordered" evidence="1">
    <location>
        <begin position="493"/>
        <end position="571"/>
    </location>
</feature>
<name>A0ABQ5SKB4_9CHLO</name>
<feature type="compositionally biased region" description="Polar residues" evidence="1">
    <location>
        <begin position="544"/>
        <end position="555"/>
    </location>
</feature>
<evidence type="ECO:0000313" key="2">
    <source>
        <dbReference type="EMBL" id="GLI70427.1"/>
    </source>
</evidence>
<gene>
    <name evidence="2" type="ORF">VaNZ11_015334</name>
</gene>
<feature type="region of interest" description="Disordered" evidence="1">
    <location>
        <begin position="587"/>
        <end position="608"/>
    </location>
</feature>
<dbReference type="InterPro" id="IPR055336">
    <property type="entry name" value="At4g00755-like"/>
</dbReference>
<accession>A0ABQ5SKB4</accession>
<reference evidence="2 3" key="1">
    <citation type="journal article" date="2023" name="IScience">
        <title>Expanded male sex-determining region conserved during the evolution of homothallism in the green alga Volvox.</title>
        <authorList>
            <person name="Yamamoto K."/>
            <person name="Matsuzaki R."/>
            <person name="Mahakham W."/>
            <person name="Heman W."/>
            <person name="Sekimoto H."/>
            <person name="Kawachi M."/>
            <person name="Minakuchi Y."/>
            <person name="Toyoda A."/>
            <person name="Nozaki H."/>
        </authorList>
    </citation>
    <scope>NUCLEOTIDE SEQUENCE [LARGE SCALE GENOMIC DNA]</scope>
    <source>
        <strain evidence="2 3">NIES-4468</strain>
    </source>
</reference>
<organism evidence="2 3">
    <name type="scientific">Volvox africanus</name>
    <dbReference type="NCBI Taxonomy" id="51714"/>
    <lineage>
        <taxon>Eukaryota</taxon>
        <taxon>Viridiplantae</taxon>
        <taxon>Chlorophyta</taxon>
        <taxon>core chlorophytes</taxon>
        <taxon>Chlorophyceae</taxon>
        <taxon>CS clade</taxon>
        <taxon>Chlamydomonadales</taxon>
        <taxon>Volvocaceae</taxon>
        <taxon>Volvox</taxon>
    </lineage>
</organism>
<sequence length="809" mass="87856">MAAEYPPRDRLSLRAYIRARMRDRGLLEFADDDEVARSRSEMVYMNCGQSWCEGALSRTELELEALLATTTDCPMQSIGNTVLDNGEFWSSTGTSTCKADEALLYRLRQPLSSIAYVSVAVYRAFYQHGDPLYPPRKVSFLTGPSPNQLYPASPIYPVRLTDDAQVFALSPTAAVSQYLMVRMHGRRQRQWEDLQFYIAIRHVAAYGDLVDVSSSIQMMRLARSRGLAWPCTRGLMSAMATLGTVWEHPQEQGAPGGARGRTRPGDAEGACLWPLPLRRRSSTGAMPDQALSEDVFTAGPKLSSEARRVYVSVAMRRGPALPSLALEPDIPVRTGGLRGPAHCPVLPSGPTYSELSLAVQHSGVLRALPHLVKIPWPEILSVTTRRRMRQQHLHEKEQKQQLPVLAVKVDNPNRRSPSLRRHSDFEEGLYGRLPTRRHGEDALHYLNRERSGISGATRGIARLAGNAARRGIGSLQRLHEWVVAAAKGTSAAVANDDTDPATNMGRGEAGAQRAEELPGDVRGRFFSSMNTAGGGSHNGAQLLGTISTGRDLSSSDPRRLQHPDDEDQQEDVDVAPEWLWEVFTGSDSDEPFATEMPATSGPSGDTRVGAMARSAADASGNTAEREAAELRALVSGQNSHLGLLTNNSMITNARDSNLQLMVQSIQAYGDADETDGAAAAFTSGGCNALRHARPQQPLPPPKLRRRGDDGHEGSSAPGKVAVDGGDGGEAQLRRRQRHLRAARRAMQPALYRPYKDTALFIALDVWAGARMYSSCGSSSARRQAAAAAAGGGGDGAGCWLVSHYDHEHL</sequence>
<dbReference type="EMBL" id="BSDZ01000094">
    <property type="protein sequence ID" value="GLI70427.1"/>
    <property type="molecule type" value="Genomic_DNA"/>
</dbReference>
<evidence type="ECO:0000313" key="3">
    <source>
        <dbReference type="Proteomes" id="UP001165090"/>
    </source>
</evidence>